<sequence length="418" mass="46186">MVGGGISGLAAAHALSRTASVTLIEAEPRLGGHARTIMAGKRGDQPVDTGFIVFNKVNYPNLTRLFEELSVPIADSDMSFAASFGNGALEYSTQTIDTMFAQRGNLVKPQFLRMVRDILRWNAKAADAARDTSLSLRDFLDEMGLGQSFRDWYLGPISGAIWSTPSQDVMDFPAAAMVKFFANHHLLSASGQHQWYTVEGGSTAYVSRLEAHLRNAGVDIRLGSPVKGIRRTTSGPEVKLTGGDWEFFDDVILATHSDDSLALLSDPSAEEQALLGNIRYQPNTAITHCDAGLMPKRRKVWAAWNYAEPGGTKPDHIGLTYWMNRLQPIPQDDPLFVTLNPQTPIREEAIYDQVAFRHPVYDLAMMEAVAKLRDINGTRNTWFCGAWMHNGFHEDGFRSALDVVARLERDRSLSVAAE</sequence>
<dbReference type="EMBL" id="BPFH01000007">
    <property type="protein sequence ID" value="GIT96770.1"/>
    <property type="molecule type" value="Genomic_DNA"/>
</dbReference>
<dbReference type="Proteomes" id="UP000786693">
    <property type="component" value="Unassembled WGS sequence"/>
</dbReference>
<evidence type="ECO:0000259" key="1">
    <source>
        <dbReference type="Pfam" id="PF01593"/>
    </source>
</evidence>
<dbReference type="InterPro" id="IPR050464">
    <property type="entry name" value="Zeta_carotene_desat/Oxidored"/>
</dbReference>
<dbReference type="InterPro" id="IPR036188">
    <property type="entry name" value="FAD/NAD-bd_sf"/>
</dbReference>
<dbReference type="InterPro" id="IPR002937">
    <property type="entry name" value="Amino_oxidase"/>
</dbReference>
<name>A0ABQ4NQT2_9RHOB</name>
<dbReference type="Gene3D" id="3.30.70.1990">
    <property type="match status" value="1"/>
</dbReference>
<protein>
    <submittedName>
        <fullName evidence="2">Cyclopropane-fatty-acyl-phospholipid synthase</fullName>
    </submittedName>
</protein>
<dbReference type="Gene3D" id="3.50.50.60">
    <property type="entry name" value="FAD/NAD(P)-binding domain"/>
    <property type="match status" value="1"/>
</dbReference>
<proteinExistence type="predicted"/>
<evidence type="ECO:0000313" key="3">
    <source>
        <dbReference type="Proteomes" id="UP000786693"/>
    </source>
</evidence>
<dbReference type="PANTHER" id="PTHR42923">
    <property type="entry name" value="PROTOPORPHYRINOGEN OXIDASE"/>
    <property type="match status" value="1"/>
</dbReference>
<feature type="domain" description="Amine oxidase" evidence="1">
    <location>
        <begin position="6"/>
        <end position="286"/>
    </location>
</feature>
<dbReference type="PANTHER" id="PTHR42923:SF17">
    <property type="entry name" value="AMINE OXIDASE DOMAIN-CONTAINING PROTEIN"/>
    <property type="match status" value="1"/>
</dbReference>
<organism evidence="2 3">
    <name type="scientific">Jannaschia pagri</name>
    <dbReference type="NCBI Taxonomy" id="2829797"/>
    <lineage>
        <taxon>Bacteria</taxon>
        <taxon>Pseudomonadati</taxon>
        <taxon>Pseudomonadota</taxon>
        <taxon>Alphaproteobacteria</taxon>
        <taxon>Rhodobacterales</taxon>
        <taxon>Roseobacteraceae</taxon>
        <taxon>Jannaschia</taxon>
    </lineage>
</organism>
<dbReference type="Gene3D" id="1.10.405.20">
    <property type="match status" value="1"/>
</dbReference>
<comment type="caution">
    <text evidence="2">The sequence shown here is derived from an EMBL/GenBank/DDBJ whole genome shotgun (WGS) entry which is preliminary data.</text>
</comment>
<dbReference type="Pfam" id="PF01593">
    <property type="entry name" value="Amino_oxidase"/>
    <property type="match status" value="1"/>
</dbReference>
<evidence type="ECO:0000313" key="2">
    <source>
        <dbReference type="EMBL" id="GIT96770.1"/>
    </source>
</evidence>
<reference evidence="2 3" key="1">
    <citation type="submission" date="2021-05" db="EMBL/GenBank/DDBJ databases">
        <title>Bacteria Genome sequencing.</title>
        <authorList>
            <person name="Takabe Y."/>
            <person name="Nakajima Y."/>
            <person name="Suzuki S."/>
            <person name="Shiozaki T."/>
        </authorList>
    </citation>
    <scope>NUCLEOTIDE SEQUENCE [LARGE SCALE GENOMIC DNA]</scope>
    <source>
        <strain evidence="2 3">AI_62</strain>
    </source>
</reference>
<gene>
    <name evidence="2" type="ORF">JANAI62_33930</name>
</gene>
<keyword evidence="3" id="KW-1185">Reference proteome</keyword>
<dbReference type="SUPFAM" id="SSF51905">
    <property type="entry name" value="FAD/NAD(P)-binding domain"/>
    <property type="match status" value="1"/>
</dbReference>
<accession>A0ABQ4NQT2</accession>